<dbReference type="GO" id="GO:0016787">
    <property type="term" value="F:hydrolase activity"/>
    <property type="evidence" value="ECO:0007669"/>
    <property type="project" value="UniProtKB-KW"/>
</dbReference>
<dbReference type="SUPFAM" id="SSF51261">
    <property type="entry name" value="Duplicated hybrid motif"/>
    <property type="match status" value="1"/>
</dbReference>
<feature type="region of interest" description="Disordered" evidence="1">
    <location>
        <begin position="252"/>
        <end position="272"/>
    </location>
</feature>
<feature type="compositionally biased region" description="Acidic residues" evidence="1">
    <location>
        <begin position="61"/>
        <end position="90"/>
    </location>
</feature>
<keyword evidence="5" id="KW-1185">Reference proteome</keyword>
<name>A0ABT8W5I2_9FLAO</name>
<feature type="compositionally biased region" description="Polar residues" evidence="1">
    <location>
        <begin position="262"/>
        <end position="272"/>
    </location>
</feature>
<dbReference type="InterPro" id="IPR011055">
    <property type="entry name" value="Dup_hybrid_motif"/>
</dbReference>
<gene>
    <name evidence="4" type="ORF">Q4Q35_00990</name>
</gene>
<dbReference type="InterPro" id="IPR050570">
    <property type="entry name" value="Cell_wall_metabolism_enzyme"/>
</dbReference>
<keyword evidence="2" id="KW-0732">Signal</keyword>
<accession>A0ABT8W5I2</accession>
<dbReference type="Proteomes" id="UP001176883">
    <property type="component" value="Unassembled WGS sequence"/>
</dbReference>
<keyword evidence="4" id="KW-0378">Hydrolase</keyword>
<sequence>MEIQLNKLIKLTVLFLLFLSLGSTQVFAQSDEGDDGYDDFWDDWDAGEELDEVIVIGGGGGDDDNDTSDDGWDDWDDSWDDSWDDDDDDNSGGGVDETNSSFINPDFNQGVQIRIPALQDEIQIRVKTEPLKIIIAPIVMQLPQIPLVDIAHLLEAYNNKNKTSLTVATVQQQVIASNNNQAQLSTDMQLFVSYLEALIIERFRHLVHNDDNYTTAEFENCNENGCHCTTDTVCSVIWYIDNDFDGYHSYSETADEGDSRPQDGNNWVQSTIGDDCDDNDATKTDNCDEECLKVCNVNEKLDDEKCECIPTNCEYKTGYLHESAFTSKTAAEGENTTTSQDNFRDEDGIIIADANCESGKIDSGSTVNVTGPKETRDYVKTDGTTSQANYFPVEYLDCPKGNKPGNPNYDSAKPCSDCTRGNPTTGNMQVAKQRNSGIGGGLYGDDHRKKLKKGSDGKYLKNTDGTYKLFPKWHRGIDIETDYGDPIYAMFDGTATLAGSNSQDAGYFVVLTSSINGKTVTSMYFHMQNANRKTGSIKAGDIIGYQGDSGNLKKAIKSKSAVSHVHIKIKENGVTVNPENYLKASINETTGVITSNCN</sequence>
<proteinExistence type="predicted"/>
<dbReference type="PANTHER" id="PTHR21666">
    <property type="entry name" value="PEPTIDASE-RELATED"/>
    <property type="match status" value="1"/>
</dbReference>
<feature type="domain" description="M23ase beta-sheet core" evidence="3">
    <location>
        <begin position="474"/>
        <end position="578"/>
    </location>
</feature>
<dbReference type="Gene3D" id="2.70.70.10">
    <property type="entry name" value="Glucose Permease (Domain IIA)"/>
    <property type="match status" value="1"/>
</dbReference>
<evidence type="ECO:0000259" key="3">
    <source>
        <dbReference type="Pfam" id="PF01551"/>
    </source>
</evidence>
<dbReference type="Pfam" id="PF01551">
    <property type="entry name" value="Peptidase_M23"/>
    <property type="match status" value="1"/>
</dbReference>
<dbReference type="PANTHER" id="PTHR21666:SF270">
    <property type="entry name" value="MUREIN HYDROLASE ACTIVATOR ENVC"/>
    <property type="match status" value="1"/>
</dbReference>
<feature type="region of interest" description="Disordered" evidence="1">
    <location>
        <begin position="56"/>
        <end position="104"/>
    </location>
</feature>
<feature type="signal peptide" evidence="2">
    <location>
        <begin position="1"/>
        <end position="28"/>
    </location>
</feature>
<evidence type="ECO:0000313" key="4">
    <source>
        <dbReference type="EMBL" id="MDO5968371.1"/>
    </source>
</evidence>
<protein>
    <submittedName>
        <fullName evidence="4">M23 family metallopeptidase</fullName>
        <ecNumber evidence="4">3.4.-.-</ecNumber>
    </submittedName>
</protein>
<dbReference type="RefSeq" id="WP_303276052.1">
    <property type="nucleotide sequence ID" value="NZ_JAUOEK010000020.1"/>
</dbReference>
<dbReference type="EC" id="3.4.-.-" evidence="4"/>
<dbReference type="EMBL" id="JAUOEK010000020">
    <property type="protein sequence ID" value="MDO5968371.1"/>
    <property type="molecule type" value="Genomic_DNA"/>
</dbReference>
<evidence type="ECO:0000256" key="2">
    <source>
        <dbReference type="SAM" id="SignalP"/>
    </source>
</evidence>
<evidence type="ECO:0000256" key="1">
    <source>
        <dbReference type="SAM" id="MobiDB-lite"/>
    </source>
</evidence>
<dbReference type="InterPro" id="IPR016047">
    <property type="entry name" value="M23ase_b-sheet_dom"/>
</dbReference>
<feature type="chain" id="PRO_5047296258" evidence="2">
    <location>
        <begin position="29"/>
        <end position="598"/>
    </location>
</feature>
<evidence type="ECO:0000313" key="5">
    <source>
        <dbReference type="Proteomes" id="UP001176883"/>
    </source>
</evidence>
<dbReference type="CDD" id="cd12797">
    <property type="entry name" value="M23_peptidase"/>
    <property type="match status" value="1"/>
</dbReference>
<comment type="caution">
    <text evidence="4">The sequence shown here is derived from an EMBL/GenBank/DDBJ whole genome shotgun (WGS) entry which is preliminary data.</text>
</comment>
<organism evidence="4 5">
    <name type="scientific">Flavivirga aquimarina</name>
    <dbReference type="NCBI Taxonomy" id="2027862"/>
    <lineage>
        <taxon>Bacteria</taxon>
        <taxon>Pseudomonadati</taxon>
        <taxon>Bacteroidota</taxon>
        <taxon>Flavobacteriia</taxon>
        <taxon>Flavobacteriales</taxon>
        <taxon>Flavobacteriaceae</taxon>
        <taxon>Flavivirga</taxon>
    </lineage>
</organism>
<reference evidence="4" key="1">
    <citation type="submission" date="2023-07" db="EMBL/GenBank/DDBJ databases">
        <title>Two novel species in the genus Flavivirga.</title>
        <authorList>
            <person name="Kwon K."/>
        </authorList>
    </citation>
    <scope>NUCLEOTIDE SEQUENCE</scope>
    <source>
        <strain evidence="4">KCTC 52353</strain>
    </source>
</reference>